<feature type="transmembrane region" description="Helical" evidence="1">
    <location>
        <begin position="97"/>
        <end position="117"/>
    </location>
</feature>
<name>Q1D3Q9_MYXXD</name>
<reference evidence="2 3" key="1">
    <citation type="journal article" date="2006" name="Proc. Natl. Acad. Sci. U.S.A.">
        <title>Evolution of sensory complexity recorded in a myxobacterial genome.</title>
        <authorList>
            <person name="Goldman B.S."/>
            <person name="Nierman W.C."/>
            <person name="Kaiser D."/>
            <person name="Slater S.C."/>
            <person name="Durkin A.S."/>
            <person name="Eisen J.A."/>
            <person name="Ronning C.M."/>
            <person name="Barbazuk W.B."/>
            <person name="Blanchard M."/>
            <person name="Field C."/>
            <person name="Halling C."/>
            <person name="Hinkle G."/>
            <person name="Iartchuk O."/>
            <person name="Kim H.S."/>
            <person name="Mackenzie C."/>
            <person name="Madupu R."/>
            <person name="Miller N."/>
            <person name="Shvartsbeyn A."/>
            <person name="Sullivan S.A."/>
            <person name="Vaudin M."/>
            <person name="Wiegand R."/>
            <person name="Kaplan H.B."/>
        </authorList>
    </citation>
    <scope>NUCLEOTIDE SEQUENCE [LARGE SCALE GENOMIC DNA]</scope>
    <source>
        <strain evidence="3">DK1622</strain>
    </source>
</reference>
<dbReference type="eggNOG" id="ENOG5032VPX">
    <property type="taxonomic scope" value="Bacteria"/>
</dbReference>
<dbReference type="KEGG" id="mxa:MXAN_4546"/>
<dbReference type="EMBL" id="CP000113">
    <property type="protein sequence ID" value="ABF87791.1"/>
    <property type="molecule type" value="Genomic_DNA"/>
</dbReference>
<keyword evidence="1" id="KW-1133">Transmembrane helix</keyword>
<feature type="transmembrane region" description="Helical" evidence="1">
    <location>
        <begin position="28"/>
        <end position="50"/>
    </location>
</feature>
<accession>Q1D3Q9</accession>
<proteinExistence type="predicted"/>
<dbReference type="EnsemblBacteria" id="ABF87791">
    <property type="protein sequence ID" value="ABF87791"/>
    <property type="gene ID" value="MXAN_4546"/>
</dbReference>
<keyword evidence="1" id="KW-0472">Membrane</keyword>
<evidence type="ECO:0000256" key="1">
    <source>
        <dbReference type="SAM" id="Phobius"/>
    </source>
</evidence>
<evidence type="ECO:0008006" key="4">
    <source>
        <dbReference type="Google" id="ProtNLM"/>
    </source>
</evidence>
<dbReference type="HOGENOM" id="CLU_156570_0_0_7"/>
<dbReference type="OrthoDB" id="5382495at2"/>
<keyword evidence="3" id="KW-1185">Reference proteome</keyword>
<sequence length="148" mass="16300">MRGPPRQGGPRRLECAIMISPDHPLASWFLIIAGTLFLVVFAIPLLLMPLTWARWFGWRLPEGNNHLTVYFGRCLGAVALAIILTAARFVSRPGPAIFDLIGWVCAGMVVVHTWGALKKAQPVSETVEIGFYAVVGVLAMWIRFNALS</sequence>
<protein>
    <recommendedName>
        <fullName evidence="4">DUF4345 domain-containing protein</fullName>
    </recommendedName>
</protein>
<gene>
    <name evidence="2" type="ordered locus">MXAN_4546</name>
</gene>
<keyword evidence="1" id="KW-0812">Transmembrane</keyword>
<dbReference type="STRING" id="246197.MXAN_4546"/>
<dbReference type="Proteomes" id="UP000002402">
    <property type="component" value="Chromosome"/>
</dbReference>
<organism evidence="2 3">
    <name type="scientific">Myxococcus xanthus (strain DK1622)</name>
    <dbReference type="NCBI Taxonomy" id="246197"/>
    <lineage>
        <taxon>Bacteria</taxon>
        <taxon>Pseudomonadati</taxon>
        <taxon>Myxococcota</taxon>
        <taxon>Myxococcia</taxon>
        <taxon>Myxococcales</taxon>
        <taxon>Cystobacterineae</taxon>
        <taxon>Myxococcaceae</taxon>
        <taxon>Myxococcus</taxon>
    </lineage>
</organism>
<dbReference type="AlphaFoldDB" id="Q1D3Q9"/>
<feature type="transmembrane region" description="Helical" evidence="1">
    <location>
        <begin position="70"/>
        <end position="90"/>
    </location>
</feature>
<evidence type="ECO:0000313" key="3">
    <source>
        <dbReference type="Proteomes" id="UP000002402"/>
    </source>
</evidence>
<evidence type="ECO:0000313" key="2">
    <source>
        <dbReference type="EMBL" id="ABF87791.1"/>
    </source>
</evidence>
<feature type="transmembrane region" description="Helical" evidence="1">
    <location>
        <begin position="129"/>
        <end position="146"/>
    </location>
</feature>